<sequence>MKRLFLHGLDSSGFGTKGRFFAERFPDMLRPDFDGSLSERLERLNRIVADEGALIIVGSSFGGLMATCLAKDQPERCKRLILLAPALNFKEYRPPPGKLAMETLLVIGRHDTVTPPSLVIPAAEATFANLETQVVEDDHLLHHTFQDLDWQHLLRF</sequence>
<dbReference type="Pfam" id="PF12146">
    <property type="entry name" value="Hydrolase_4"/>
    <property type="match status" value="1"/>
</dbReference>
<evidence type="ECO:0000313" key="3">
    <source>
        <dbReference type="Proteomes" id="UP000830055"/>
    </source>
</evidence>
<evidence type="ECO:0000313" key="2">
    <source>
        <dbReference type="EMBL" id="BDD88102.1"/>
    </source>
</evidence>
<organism evidence="2 3">
    <name type="scientific">Desulfofustis limnaeus</name>
    <dbReference type="NCBI Taxonomy" id="2740163"/>
    <lineage>
        <taxon>Bacteria</taxon>
        <taxon>Pseudomonadati</taxon>
        <taxon>Thermodesulfobacteriota</taxon>
        <taxon>Desulfobulbia</taxon>
        <taxon>Desulfobulbales</taxon>
        <taxon>Desulfocapsaceae</taxon>
        <taxon>Desulfofustis</taxon>
    </lineage>
</organism>
<reference evidence="2 3" key="1">
    <citation type="submission" date="2022-01" db="EMBL/GenBank/DDBJ databases">
        <title>Desulfofustis limnae sp. nov., a novel mesophilic sulfate-reducing bacterium isolated from marsh soil.</title>
        <authorList>
            <person name="Watanabe M."/>
            <person name="Takahashi A."/>
            <person name="Kojima H."/>
            <person name="Fukui M."/>
        </authorList>
    </citation>
    <scope>NUCLEOTIDE SEQUENCE [LARGE SCALE GENOMIC DNA]</scope>
    <source>
        <strain evidence="2 3">PPLL</strain>
    </source>
</reference>
<dbReference type="SUPFAM" id="SSF53474">
    <property type="entry name" value="alpha/beta-Hydrolases"/>
    <property type="match status" value="1"/>
</dbReference>
<proteinExistence type="predicted"/>
<evidence type="ECO:0000259" key="1">
    <source>
        <dbReference type="Pfam" id="PF12146"/>
    </source>
</evidence>
<dbReference type="RefSeq" id="WP_284151491.1">
    <property type="nucleotide sequence ID" value="NZ_AP025516.1"/>
</dbReference>
<dbReference type="Proteomes" id="UP000830055">
    <property type="component" value="Chromosome"/>
</dbReference>
<gene>
    <name evidence="2" type="ORF">DPPLL_24670</name>
</gene>
<accession>A0ABN6M5F1</accession>
<dbReference type="EMBL" id="AP025516">
    <property type="protein sequence ID" value="BDD88102.1"/>
    <property type="molecule type" value="Genomic_DNA"/>
</dbReference>
<protein>
    <recommendedName>
        <fullName evidence="1">Serine aminopeptidase S33 domain-containing protein</fullName>
    </recommendedName>
</protein>
<dbReference type="InterPro" id="IPR022742">
    <property type="entry name" value="Hydrolase_4"/>
</dbReference>
<keyword evidence="3" id="KW-1185">Reference proteome</keyword>
<dbReference type="Gene3D" id="3.40.50.1820">
    <property type="entry name" value="alpha/beta hydrolase"/>
    <property type="match status" value="1"/>
</dbReference>
<dbReference type="InterPro" id="IPR029058">
    <property type="entry name" value="AB_hydrolase_fold"/>
</dbReference>
<feature type="domain" description="Serine aminopeptidase S33" evidence="1">
    <location>
        <begin position="7"/>
        <end position="102"/>
    </location>
</feature>
<name>A0ABN6M5F1_9BACT</name>